<sequence length="183" mass="20404">MSHRADDTRKHRKSRSVKKDHQYPFVSFDGEQVFLFDLALMEICHFQSFDIPADEGKSPVRTRMSLASNPDAVKYLDEIALLKARRIDKDAPRHPYDRRGQPAPPVAESFLSTSASLPPISPNAMTFMGGPPESEKTYKLGKDGTLKVSQLPDGGERFEVASGKQYCVFQQSAGQTCLCSYSD</sequence>
<dbReference type="OMA" id="KHPYNRR"/>
<reference evidence="1" key="1">
    <citation type="submission" date="2007-07" db="EMBL/GenBank/DDBJ databases">
        <title>PCAP assembly of the Caenorhabditis remanei genome.</title>
        <authorList>
            <consortium name="The Caenorhabditis remanei Sequencing Consortium"/>
            <person name="Wilson R.K."/>
        </authorList>
    </citation>
    <scope>NUCLEOTIDE SEQUENCE [LARGE SCALE GENOMIC DNA]</scope>
    <source>
        <strain evidence="1">PB4641</strain>
    </source>
</reference>
<accession>E3LSI8</accession>
<evidence type="ECO:0000313" key="2">
    <source>
        <dbReference type="Proteomes" id="UP000008281"/>
    </source>
</evidence>
<dbReference type="AlphaFoldDB" id="E3LSI8"/>
<dbReference type="FunCoup" id="E3LSI8">
    <property type="interactions" value="1849"/>
</dbReference>
<dbReference type="InParanoid" id="E3LSI8"/>
<dbReference type="Pfam" id="PF17360">
    <property type="entry name" value="DUF5386"/>
    <property type="match status" value="1"/>
</dbReference>
<keyword evidence="2" id="KW-1185">Reference proteome</keyword>
<dbReference type="OrthoDB" id="5786925at2759"/>
<dbReference type="HOGENOM" id="CLU_1476463_0_0_1"/>
<protein>
    <submittedName>
        <fullName evidence="1">Uncharacterized protein</fullName>
    </submittedName>
</protein>
<dbReference type="Proteomes" id="UP000008281">
    <property type="component" value="Unassembled WGS sequence"/>
</dbReference>
<dbReference type="eggNOG" id="ENOG502TFAF">
    <property type="taxonomic scope" value="Eukaryota"/>
</dbReference>
<gene>
    <name evidence="1" type="ORF">CRE_25326</name>
</gene>
<organism evidence="2">
    <name type="scientific">Caenorhabditis remanei</name>
    <name type="common">Caenorhabditis vulgaris</name>
    <dbReference type="NCBI Taxonomy" id="31234"/>
    <lineage>
        <taxon>Eukaryota</taxon>
        <taxon>Metazoa</taxon>
        <taxon>Ecdysozoa</taxon>
        <taxon>Nematoda</taxon>
        <taxon>Chromadorea</taxon>
        <taxon>Rhabditida</taxon>
        <taxon>Rhabditina</taxon>
        <taxon>Rhabditomorpha</taxon>
        <taxon>Rhabditoidea</taxon>
        <taxon>Rhabditidae</taxon>
        <taxon>Peloderinae</taxon>
        <taxon>Caenorhabditis</taxon>
    </lineage>
</organism>
<proteinExistence type="predicted"/>
<dbReference type="EMBL" id="DS268414">
    <property type="protein sequence ID" value="EFP09118.1"/>
    <property type="molecule type" value="Genomic_DNA"/>
</dbReference>
<name>E3LSI8_CAERE</name>
<evidence type="ECO:0000313" key="1">
    <source>
        <dbReference type="EMBL" id="EFP09118.1"/>
    </source>
</evidence>
<dbReference type="InterPro" id="IPR035332">
    <property type="entry name" value="DUF5386"/>
</dbReference>